<dbReference type="SUPFAM" id="SSF160719">
    <property type="entry name" value="gpW/gp25-like"/>
    <property type="match status" value="1"/>
</dbReference>
<gene>
    <name evidence="1" type="ORF">VK70_17210</name>
</gene>
<sequence>MTPDGDLIDDGLGDWESVSGLENIQQAISHRLVTRRGSLTQHPTYGSRLHELIGQPQIPYIRRLIELDIQETLLDEERIEAVAINSVSIRNTIIDVLLVVTVAGSQERVSLSLNTAGPA</sequence>
<name>A0A0F7FGC4_PAEDU</name>
<evidence type="ECO:0000313" key="2">
    <source>
        <dbReference type="Proteomes" id="UP000034189"/>
    </source>
</evidence>
<dbReference type="Proteomes" id="UP000034189">
    <property type="component" value="Chromosome"/>
</dbReference>
<dbReference type="EMBL" id="CP011114">
    <property type="protein sequence ID" value="AKG37828.1"/>
    <property type="molecule type" value="Genomic_DNA"/>
</dbReference>
<accession>A0A0F7FGC4</accession>
<proteinExistence type="predicted"/>
<reference evidence="1 2" key="1">
    <citation type="submission" date="2015-03" db="EMBL/GenBank/DDBJ databases">
        <authorList>
            <person name="Abdul Halim M."/>
        </authorList>
    </citation>
    <scope>NUCLEOTIDE SEQUENCE [LARGE SCALE GENOMIC DNA]</scope>
    <source>
        <strain evidence="1 2">ATCC 35681</strain>
    </source>
</reference>
<dbReference type="HOGENOM" id="CLU_2059049_0_0_9"/>
<protein>
    <submittedName>
        <fullName evidence="1">Uncharacterized protein</fullName>
    </submittedName>
</protein>
<organism evidence="1 2">
    <name type="scientific">Paenibacillus durus ATCC 35681</name>
    <dbReference type="NCBI Taxonomy" id="1333534"/>
    <lineage>
        <taxon>Bacteria</taxon>
        <taxon>Bacillati</taxon>
        <taxon>Bacillota</taxon>
        <taxon>Bacilli</taxon>
        <taxon>Bacillales</taxon>
        <taxon>Paenibacillaceae</taxon>
        <taxon>Paenibacillus</taxon>
    </lineage>
</organism>
<dbReference type="PATRIC" id="fig|1333534.5.peg.3795"/>
<dbReference type="Pfam" id="PF10934">
    <property type="entry name" value="Sheath_initiator"/>
    <property type="match status" value="1"/>
</dbReference>
<dbReference type="AlphaFoldDB" id="A0A0F7FGC4"/>
<dbReference type="InterPro" id="IPR020288">
    <property type="entry name" value="Sheath_initiator"/>
</dbReference>
<dbReference type="Gene3D" id="3.10.450.40">
    <property type="match status" value="1"/>
</dbReference>
<reference evidence="1 2" key="2">
    <citation type="journal article" date="2016" name="Genome Announc.">
        <title>Genome Sequence of a Gram-Positive Diazotroph, Paenibacillus durus Type Strain ATCC 35681.</title>
        <authorList>
            <person name="Halim M.A."/>
            <person name="Rahman A.Y."/>
            <person name="Sim K.S."/>
            <person name="Yam H.C."/>
            <person name="Rahim A.A."/>
            <person name="Ghazali A.H."/>
            <person name="Najimudin N."/>
        </authorList>
    </citation>
    <scope>NUCLEOTIDE SEQUENCE [LARGE SCALE GENOMIC DNA]</scope>
    <source>
        <strain evidence="1 2">ATCC 35681</strain>
    </source>
</reference>
<evidence type="ECO:0000313" key="1">
    <source>
        <dbReference type="EMBL" id="AKG37828.1"/>
    </source>
</evidence>